<sequence>MTSNKESIQMGKKKPYGKIALTVMLILMFVFVGTASALEQEFNPGFEDKKGTLGVDTKSWRAGWINSTFMEGPTSDAFHTVLSATDPTAINRILLPDESGTVLTTGGLTGVIPLSDTKIFIGNSAGLGIEQAIGTGHALTNAGAMTHIANTVSSTDILNSTIAATDMAANSIGTAAANINTVTLAVAAGVLFNTVEVETGSTFLGWRTGTEGVLANTSVFVNTVSYTDPDFRVSYSDEQADLPASTIIGTFLRP</sequence>
<organism evidence="1">
    <name type="scientific">marine sediment metagenome</name>
    <dbReference type="NCBI Taxonomy" id="412755"/>
    <lineage>
        <taxon>unclassified sequences</taxon>
        <taxon>metagenomes</taxon>
        <taxon>ecological metagenomes</taxon>
    </lineage>
</organism>
<dbReference type="AlphaFoldDB" id="A0A0F9JL30"/>
<accession>A0A0F9JL30</accession>
<gene>
    <name evidence="1" type="ORF">LCGC14_1514720</name>
</gene>
<name>A0A0F9JL30_9ZZZZ</name>
<comment type="caution">
    <text evidence="1">The sequence shown here is derived from an EMBL/GenBank/DDBJ whole genome shotgun (WGS) entry which is preliminary data.</text>
</comment>
<evidence type="ECO:0000313" key="1">
    <source>
        <dbReference type="EMBL" id="KKM63111.1"/>
    </source>
</evidence>
<reference evidence="1" key="1">
    <citation type="journal article" date="2015" name="Nature">
        <title>Complex archaea that bridge the gap between prokaryotes and eukaryotes.</title>
        <authorList>
            <person name="Spang A."/>
            <person name="Saw J.H."/>
            <person name="Jorgensen S.L."/>
            <person name="Zaremba-Niedzwiedzka K."/>
            <person name="Martijn J."/>
            <person name="Lind A.E."/>
            <person name="van Eijk R."/>
            <person name="Schleper C."/>
            <person name="Guy L."/>
            <person name="Ettema T.J."/>
        </authorList>
    </citation>
    <scope>NUCLEOTIDE SEQUENCE</scope>
</reference>
<proteinExistence type="predicted"/>
<protein>
    <submittedName>
        <fullName evidence="1">Uncharacterized protein</fullName>
    </submittedName>
</protein>
<dbReference type="EMBL" id="LAZR01011159">
    <property type="protein sequence ID" value="KKM63111.1"/>
    <property type="molecule type" value="Genomic_DNA"/>
</dbReference>